<feature type="repeat" description="PPR" evidence="2">
    <location>
        <begin position="578"/>
        <end position="612"/>
    </location>
</feature>
<keyword evidence="1" id="KW-0677">Repeat</keyword>
<feature type="repeat" description="PPR" evidence="2">
    <location>
        <begin position="77"/>
        <end position="111"/>
    </location>
</feature>
<feature type="repeat" description="PPR" evidence="2">
    <location>
        <begin position="376"/>
        <end position="410"/>
    </location>
</feature>
<dbReference type="Proteomes" id="UP000825935">
    <property type="component" value="Chromosome 26"/>
</dbReference>
<dbReference type="PROSITE" id="PS51375">
    <property type="entry name" value="PPR"/>
    <property type="match status" value="7"/>
</dbReference>
<evidence type="ECO:0000256" key="2">
    <source>
        <dbReference type="PROSITE-ProRule" id="PRU00708"/>
    </source>
</evidence>
<dbReference type="PANTHER" id="PTHR47926:SF533">
    <property type="entry name" value="DYW DOMAIN-CONTAINING PROTEIN"/>
    <property type="match status" value="1"/>
</dbReference>
<comment type="caution">
    <text evidence="3">The sequence shown here is derived from an EMBL/GenBank/DDBJ whole genome shotgun (WGS) entry which is preliminary data.</text>
</comment>
<dbReference type="GO" id="GO:0009451">
    <property type="term" value="P:RNA modification"/>
    <property type="evidence" value="ECO:0007669"/>
    <property type="project" value="InterPro"/>
</dbReference>
<dbReference type="FunFam" id="1.25.40.10:FF:000396">
    <property type="entry name" value="Pentatricopeptide repeat-containing protein At2g36730"/>
    <property type="match status" value="1"/>
</dbReference>
<evidence type="ECO:0000313" key="4">
    <source>
        <dbReference type="Proteomes" id="UP000825935"/>
    </source>
</evidence>
<dbReference type="PANTHER" id="PTHR47926">
    <property type="entry name" value="PENTATRICOPEPTIDE REPEAT-CONTAINING PROTEIN"/>
    <property type="match status" value="1"/>
</dbReference>
<feature type="repeat" description="PPR" evidence="2">
    <location>
        <begin position="175"/>
        <end position="209"/>
    </location>
</feature>
<dbReference type="InterPro" id="IPR002885">
    <property type="entry name" value="PPR_rpt"/>
</dbReference>
<dbReference type="Pfam" id="PF01535">
    <property type="entry name" value="PPR"/>
    <property type="match status" value="3"/>
</dbReference>
<evidence type="ECO:0008006" key="5">
    <source>
        <dbReference type="Google" id="ProtNLM"/>
    </source>
</evidence>
<dbReference type="OrthoDB" id="1848122at2759"/>
<dbReference type="GO" id="GO:0048731">
    <property type="term" value="P:system development"/>
    <property type="evidence" value="ECO:0007669"/>
    <property type="project" value="UniProtKB-ARBA"/>
</dbReference>
<name>A0A8T2RKZ6_CERRI</name>
<protein>
    <recommendedName>
        <fullName evidence="5">Pentatricopeptide repeat-containing protein</fullName>
    </recommendedName>
</protein>
<evidence type="ECO:0000256" key="1">
    <source>
        <dbReference type="ARBA" id="ARBA00022737"/>
    </source>
</evidence>
<accession>A0A8T2RKZ6</accession>
<keyword evidence="4" id="KW-1185">Reference proteome</keyword>
<dbReference type="Gene3D" id="1.25.40.10">
    <property type="entry name" value="Tetratricopeptide repeat domain"/>
    <property type="match status" value="6"/>
</dbReference>
<feature type="repeat" description="PPR" evidence="2">
    <location>
        <begin position="477"/>
        <end position="511"/>
    </location>
</feature>
<feature type="repeat" description="PPR" evidence="2">
    <location>
        <begin position="345"/>
        <end position="375"/>
    </location>
</feature>
<dbReference type="OMA" id="DEAHMIF"/>
<dbReference type="EMBL" id="CM035431">
    <property type="protein sequence ID" value="KAH7296357.1"/>
    <property type="molecule type" value="Genomic_DNA"/>
</dbReference>
<reference evidence="3" key="1">
    <citation type="submission" date="2021-08" db="EMBL/GenBank/DDBJ databases">
        <title>WGS assembly of Ceratopteris richardii.</title>
        <authorList>
            <person name="Marchant D.B."/>
            <person name="Chen G."/>
            <person name="Jenkins J."/>
            <person name="Shu S."/>
            <person name="Leebens-Mack J."/>
            <person name="Grimwood J."/>
            <person name="Schmutz J."/>
            <person name="Soltis P."/>
            <person name="Soltis D."/>
            <person name="Chen Z.-H."/>
        </authorList>
    </citation>
    <scope>NUCLEOTIDE SEQUENCE</scope>
    <source>
        <strain evidence="3">Whitten #5841</strain>
        <tissue evidence="3">Leaf</tissue>
    </source>
</reference>
<dbReference type="AlphaFoldDB" id="A0A8T2RKZ6"/>
<dbReference type="GO" id="GO:0003723">
    <property type="term" value="F:RNA binding"/>
    <property type="evidence" value="ECO:0007669"/>
    <property type="project" value="InterPro"/>
</dbReference>
<dbReference type="Pfam" id="PF13041">
    <property type="entry name" value="PPR_2"/>
    <property type="match status" value="5"/>
</dbReference>
<gene>
    <name evidence="3" type="ORF">KP509_26G020400</name>
</gene>
<organism evidence="3 4">
    <name type="scientific">Ceratopteris richardii</name>
    <name type="common">Triangle waterfern</name>
    <dbReference type="NCBI Taxonomy" id="49495"/>
    <lineage>
        <taxon>Eukaryota</taxon>
        <taxon>Viridiplantae</taxon>
        <taxon>Streptophyta</taxon>
        <taxon>Embryophyta</taxon>
        <taxon>Tracheophyta</taxon>
        <taxon>Polypodiopsida</taxon>
        <taxon>Polypodiidae</taxon>
        <taxon>Polypodiales</taxon>
        <taxon>Pteridineae</taxon>
        <taxon>Pteridaceae</taxon>
        <taxon>Parkerioideae</taxon>
        <taxon>Ceratopteris</taxon>
    </lineage>
</organism>
<evidence type="ECO:0000313" key="3">
    <source>
        <dbReference type="EMBL" id="KAH7296357.1"/>
    </source>
</evidence>
<dbReference type="FunFam" id="1.25.40.10:FF:000158">
    <property type="entry name" value="pentatricopeptide repeat-containing protein At2g33680"/>
    <property type="match status" value="1"/>
</dbReference>
<proteinExistence type="predicted"/>
<dbReference type="InterPro" id="IPR046960">
    <property type="entry name" value="PPR_At4g14850-like_plant"/>
</dbReference>
<sequence length="745" mass="83293">MVNDYCCIYRSVLAQLLRDCAAEKSVSIARRVHSSIIENGSNLFHCVYLGNHLLGVYEKCGNPDDARWVFDKMPQKDVISWNTMISAYSQHGYQKNAFQLLKEMRGHSEEPTAITFLNILKACSILPEGQHVFLIINDCGLESDLLIGNALIDMFYKCGSLDMAMRIFLKMRDRDAFTWTTMIAAHIHYRQTGQALEAFKKMIVGGVKPTIMTYATALSACSHPSILREGEEIHIYLVKVGIESDEILECSVLSMYGKCGLVSDACWIFDASSKLDVVIWNTMISIYFNQGCNEKALQLYQRMFLHCVKPNRVTGLSILAICASLSAWKEGMLIHFSIIDLGVTSDEVWNALLNMYGGCGSPSDAHCIFERMPKKNVVSWSSLIQMYVQNDLIDKAFQAFKSMQIEGVQPNRITLVNIVKACIDRFDLSTGQLIHTFIVEENFEPDIVCGNALITLYGNCGSPSDASCVFIFLSPPDEVSWTSVIAAHAHCGCKKDAIRFFTKMLRVGVALSDSTCVTMIEVLTRFTSLEEGKLVHFLAVEGETESNLTVANAFVNFYAKCGKLDEAFCMFDRISDPDVVSWSALITAHANQGKSDQAFNLLLRLESRGLKPDGVMFLCLLSACSHAGLIGEGFVFFHVMIGVFQISPLKEHWRCICDLLGRSGWLEQVGALINHMPYMPNFAVWMSFLSACRVHSHIEKGKHVAEHALELSASNPAGYVILSQLYETIELNQEADWLMEHYEGD</sequence>
<feature type="repeat" description="PPR" evidence="2">
    <location>
        <begin position="276"/>
        <end position="310"/>
    </location>
</feature>
<dbReference type="InterPro" id="IPR011990">
    <property type="entry name" value="TPR-like_helical_dom_sf"/>
</dbReference>
<dbReference type="NCBIfam" id="TIGR00756">
    <property type="entry name" value="PPR"/>
    <property type="match status" value="6"/>
</dbReference>